<dbReference type="SUPFAM" id="SSF52540">
    <property type="entry name" value="P-loop containing nucleoside triphosphate hydrolases"/>
    <property type="match status" value="1"/>
</dbReference>
<dbReference type="InterPro" id="IPR011006">
    <property type="entry name" value="CheY-like_superfamily"/>
</dbReference>
<dbReference type="GO" id="GO:0051782">
    <property type="term" value="P:negative regulation of cell division"/>
    <property type="evidence" value="ECO:0007669"/>
    <property type="project" value="TreeGrafter"/>
</dbReference>
<dbReference type="InterPro" id="IPR027417">
    <property type="entry name" value="P-loop_NTPase"/>
</dbReference>
<feature type="domain" description="AAA" evidence="1">
    <location>
        <begin position="152"/>
        <end position="301"/>
    </location>
</feature>
<dbReference type="GO" id="GO:0009898">
    <property type="term" value="C:cytoplasmic side of plasma membrane"/>
    <property type="evidence" value="ECO:0007669"/>
    <property type="project" value="TreeGrafter"/>
</dbReference>
<dbReference type="PANTHER" id="PTHR43384">
    <property type="entry name" value="SEPTUM SITE-DETERMINING PROTEIN MIND HOMOLOG, CHLOROPLASTIC-RELATED"/>
    <property type="match status" value="1"/>
</dbReference>
<keyword evidence="3" id="KW-1185">Reference proteome</keyword>
<evidence type="ECO:0000313" key="3">
    <source>
        <dbReference type="Proteomes" id="UP000198339"/>
    </source>
</evidence>
<dbReference type="GO" id="GO:0005524">
    <property type="term" value="F:ATP binding"/>
    <property type="evidence" value="ECO:0007669"/>
    <property type="project" value="TreeGrafter"/>
</dbReference>
<name>A0A239K6M3_9SPHN</name>
<dbReference type="InterPro" id="IPR050625">
    <property type="entry name" value="ParA/MinD_ATPase"/>
</dbReference>
<dbReference type="Proteomes" id="UP000198339">
    <property type="component" value="Unassembled WGS sequence"/>
</dbReference>
<dbReference type="SUPFAM" id="SSF52172">
    <property type="entry name" value="CheY-like"/>
    <property type="match status" value="1"/>
</dbReference>
<dbReference type="PANTHER" id="PTHR43384:SF13">
    <property type="entry name" value="SLR0110 PROTEIN"/>
    <property type="match status" value="1"/>
</dbReference>
<proteinExistence type="predicted"/>
<evidence type="ECO:0000313" key="2">
    <source>
        <dbReference type="EMBL" id="SNT12824.1"/>
    </source>
</evidence>
<dbReference type="AlphaFoldDB" id="A0A239K6M3"/>
<accession>A0A239K6M3</accession>
<dbReference type="InterPro" id="IPR025669">
    <property type="entry name" value="AAA_dom"/>
</dbReference>
<dbReference type="EMBL" id="FZPA01000012">
    <property type="protein sequence ID" value="SNT12824.1"/>
    <property type="molecule type" value="Genomic_DNA"/>
</dbReference>
<dbReference type="GO" id="GO:0005829">
    <property type="term" value="C:cytosol"/>
    <property type="evidence" value="ECO:0007669"/>
    <property type="project" value="TreeGrafter"/>
</dbReference>
<sequence length="397" mass="42419">MGKNENFGSLEGNGSLDLDGKIKLIISADEFSRSAMSQSDYPELSVGLVLLDAGEPISANQIGDAALLIVELRGHDPRSMQRLQALRAHAPKLPLIVAMRDADLATTRALIRQGVDDVIALPIDRAEFGDAVTNLLASTTKSHVPAPRLAPIIAVAQSVGGIGATTVATHIAHYLGQKGGARGCCLVDLDLQFGNAASYLGATATLTMDDLLLAGQRVDGQLLRTVAASNAGGVAVVAAPERIAPLESIDTDQLLRVLQVAREEYDHVVLDLPGNWANWTLSAIDKADLILLVVDLSIGSLRQARRRIQLFEETGIERSRIAIVANRVEKRLFRTISVKDAEDALRYPILATVHSDYPVVQSAHDQGVLVGDVARKNRVAIDLAALADAIGDRLDRN</sequence>
<dbReference type="GO" id="GO:0016887">
    <property type="term" value="F:ATP hydrolysis activity"/>
    <property type="evidence" value="ECO:0007669"/>
    <property type="project" value="TreeGrafter"/>
</dbReference>
<reference evidence="2 3" key="1">
    <citation type="submission" date="2017-06" db="EMBL/GenBank/DDBJ databases">
        <authorList>
            <person name="Kim H.J."/>
            <person name="Triplett B.A."/>
        </authorList>
    </citation>
    <scope>NUCLEOTIDE SEQUENCE [LARGE SCALE GENOMIC DNA]</scope>
    <source>
        <strain evidence="2 3">DS15</strain>
    </source>
</reference>
<organism evidence="2 3">
    <name type="scientific">Sphingopyxis indica</name>
    <dbReference type="NCBI Taxonomy" id="436663"/>
    <lineage>
        <taxon>Bacteria</taxon>
        <taxon>Pseudomonadati</taxon>
        <taxon>Pseudomonadota</taxon>
        <taxon>Alphaproteobacteria</taxon>
        <taxon>Sphingomonadales</taxon>
        <taxon>Sphingomonadaceae</taxon>
        <taxon>Sphingopyxis</taxon>
    </lineage>
</organism>
<dbReference type="OrthoDB" id="9783172at2"/>
<evidence type="ECO:0000259" key="1">
    <source>
        <dbReference type="Pfam" id="PF13614"/>
    </source>
</evidence>
<dbReference type="Pfam" id="PF13614">
    <property type="entry name" value="AAA_31"/>
    <property type="match status" value="1"/>
</dbReference>
<dbReference type="Gene3D" id="3.40.50.2300">
    <property type="match status" value="1"/>
</dbReference>
<protein>
    <submittedName>
        <fullName evidence="2">Pilus assembly protein CpaE</fullName>
    </submittedName>
</protein>
<gene>
    <name evidence="2" type="ORF">SAMN06295955_11283</name>
</gene>
<dbReference type="Gene3D" id="3.40.50.300">
    <property type="entry name" value="P-loop containing nucleotide triphosphate hydrolases"/>
    <property type="match status" value="1"/>
</dbReference>